<dbReference type="PROSITE" id="PS00633">
    <property type="entry name" value="BROMODOMAIN_1"/>
    <property type="match status" value="1"/>
</dbReference>
<name>A0A250X415_9CHLO</name>
<evidence type="ECO:0000256" key="2">
    <source>
        <dbReference type="PROSITE-ProRule" id="PRU00035"/>
    </source>
</evidence>
<dbReference type="Gene3D" id="1.20.920.10">
    <property type="entry name" value="Bromodomain-like"/>
    <property type="match status" value="1"/>
</dbReference>
<dbReference type="EMBL" id="BEGY01000027">
    <property type="protein sequence ID" value="GAX77796.1"/>
    <property type="molecule type" value="Genomic_DNA"/>
</dbReference>
<evidence type="ECO:0000259" key="4">
    <source>
        <dbReference type="PROSITE" id="PS50014"/>
    </source>
</evidence>
<keyword evidence="6" id="KW-1185">Reference proteome</keyword>
<evidence type="ECO:0000313" key="6">
    <source>
        <dbReference type="Proteomes" id="UP000232323"/>
    </source>
</evidence>
<accession>A0A250X415</accession>
<evidence type="ECO:0000313" key="5">
    <source>
        <dbReference type="EMBL" id="GAX77796.1"/>
    </source>
</evidence>
<dbReference type="PROSITE" id="PS50014">
    <property type="entry name" value="BROMODOMAIN_2"/>
    <property type="match status" value="1"/>
</dbReference>
<dbReference type="OrthoDB" id="21449at2759"/>
<dbReference type="SMART" id="SM00297">
    <property type="entry name" value="BROMO"/>
    <property type="match status" value="1"/>
</dbReference>
<dbReference type="AlphaFoldDB" id="A0A250X415"/>
<organism evidence="5 6">
    <name type="scientific">Chlamydomonas eustigma</name>
    <dbReference type="NCBI Taxonomy" id="1157962"/>
    <lineage>
        <taxon>Eukaryota</taxon>
        <taxon>Viridiplantae</taxon>
        <taxon>Chlorophyta</taxon>
        <taxon>core chlorophytes</taxon>
        <taxon>Chlorophyceae</taxon>
        <taxon>CS clade</taxon>
        <taxon>Chlamydomonadales</taxon>
        <taxon>Chlamydomonadaceae</taxon>
        <taxon>Chlamydomonas</taxon>
    </lineage>
</organism>
<dbReference type="STRING" id="1157962.A0A250X415"/>
<comment type="caution">
    <text evidence="5">The sequence shown here is derived from an EMBL/GenBank/DDBJ whole genome shotgun (WGS) entry which is preliminary data.</text>
</comment>
<feature type="domain" description="Bromo" evidence="4">
    <location>
        <begin position="92"/>
        <end position="164"/>
    </location>
</feature>
<evidence type="ECO:0000256" key="3">
    <source>
        <dbReference type="SAM" id="MobiDB-lite"/>
    </source>
</evidence>
<dbReference type="PRINTS" id="PR00503">
    <property type="entry name" value="BROMODOMAIN"/>
</dbReference>
<protein>
    <recommendedName>
        <fullName evidence="4">Bromo domain-containing protein</fullName>
    </recommendedName>
</protein>
<dbReference type="Pfam" id="PF00439">
    <property type="entry name" value="Bromodomain"/>
    <property type="match status" value="1"/>
</dbReference>
<dbReference type="InterPro" id="IPR038336">
    <property type="entry name" value="NET_sf"/>
</dbReference>
<dbReference type="InterPro" id="IPR018359">
    <property type="entry name" value="Bromodomain_CS"/>
</dbReference>
<dbReference type="SUPFAM" id="SSF47370">
    <property type="entry name" value="Bromodomain"/>
    <property type="match status" value="1"/>
</dbReference>
<proteinExistence type="predicted"/>
<gene>
    <name evidence="5" type="ORF">CEUSTIGMA_g5239.t1</name>
</gene>
<dbReference type="Gene3D" id="1.20.1270.220">
    <property type="match status" value="1"/>
</dbReference>
<sequence>MMHKEELLNEYAELFSAKRRTGIQDLPELWRATYGRSVLYPDGSPTPSGLNLAQRKRIRTTSRIAIPPELAKAQRLEDIWRSCSSILMKRLWQSTNAPPFQQPVDPIRLGIPDYFNYVSHPMDLLTIKEKLANLNYSSPLEFRDDVRQVWLNCTLYNHPNTPVRVMGDALSDSWERAWLESNVEAAWRDFQMRYNSNGNTENEPLDSKRNSSSGKVQEGAQAEQGLEVPSAATSREGTPNPLPLSQIPISEPPLNQPDEATIAFIQRRKLAHWMAEIFGEHLQSILDLVQMHEPELICEPSDPEQQTMLDLDLLRPETLTAIQRYADRLPSQAGPRWPQGPAKTVNEPSSLTAMRSMPLPQFTRACNSFFATVASPVSCRGEPSSNIIASPHFTSSTFMSPVMGQVDGLASAAAAAACSSKDTSTAGSATAVQLVTASRPVGQAVKFGDLGKPSAASSACAAPSILVENLPQVAPLQCQAVPSPAAVYALPHVSPHVSTELRMSPGAIERNAPVDDVALSCGVSALENDQQLLLKMHHHERYGDDSAGLLSTEAGAEFKGDEEGVACLPSSLPNGHDQVASLAQDREDVRNGVFSLEASGTKRAPGGEETMKLTDSMVTAVEDKEGTASIQQSQGHLGRAGERAAVIARPSERVESFGANNHAMT</sequence>
<evidence type="ECO:0000256" key="1">
    <source>
        <dbReference type="ARBA" id="ARBA00023117"/>
    </source>
</evidence>
<reference evidence="5 6" key="1">
    <citation type="submission" date="2017-08" db="EMBL/GenBank/DDBJ databases">
        <title>Acidophilic green algal genome provides insights into adaptation to an acidic environment.</title>
        <authorList>
            <person name="Hirooka S."/>
            <person name="Hirose Y."/>
            <person name="Kanesaki Y."/>
            <person name="Higuchi S."/>
            <person name="Fujiwara T."/>
            <person name="Onuma R."/>
            <person name="Era A."/>
            <person name="Ohbayashi R."/>
            <person name="Uzuka A."/>
            <person name="Nozaki H."/>
            <person name="Yoshikawa H."/>
            <person name="Miyagishima S.Y."/>
        </authorList>
    </citation>
    <scope>NUCLEOTIDE SEQUENCE [LARGE SCALE GENOMIC DNA]</scope>
    <source>
        <strain evidence="5 6">NIES-2499</strain>
    </source>
</reference>
<dbReference type="InterPro" id="IPR036427">
    <property type="entry name" value="Bromodomain-like_sf"/>
</dbReference>
<feature type="region of interest" description="Disordered" evidence="3">
    <location>
        <begin position="195"/>
        <end position="255"/>
    </location>
</feature>
<dbReference type="PANTHER" id="PTHR45926">
    <property type="entry name" value="OSJNBA0053K19.4 PROTEIN"/>
    <property type="match status" value="1"/>
</dbReference>
<dbReference type="Proteomes" id="UP000232323">
    <property type="component" value="Unassembled WGS sequence"/>
</dbReference>
<dbReference type="InterPro" id="IPR001487">
    <property type="entry name" value="Bromodomain"/>
</dbReference>
<keyword evidence="1 2" id="KW-0103">Bromodomain</keyword>